<dbReference type="SUPFAM" id="SSF51182">
    <property type="entry name" value="RmlC-like cupins"/>
    <property type="match status" value="1"/>
</dbReference>
<dbReference type="AlphaFoldDB" id="A0A9W9A6Y0"/>
<dbReference type="OrthoDB" id="504210at2759"/>
<name>A0A9W9A6Y0_9AGAR</name>
<dbReference type="Proteomes" id="UP001150266">
    <property type="component" value="Unassembled WGS sequence"/>
</dbReference>
<dbReference type="Pfam" id="PF07883">
    <property type="entry name" value="Cupin_2"/>
    <property type="match status" value="1"/>
</dbReference>
<dbReference type="InterPro" id="IPR011051">
    <property type="entry name" value="RmlC_Cupin_sf"/>
</dbReference>
<sequence>MTESEYSDTFEFLKGITMILQPQCRIVKVRGGIDDDIFQVPLHWHKDHDEIITVLEGKLRVTLGGKTAVYTPESGDAFVLRGVPHALESSKGEPCVVSERTNPTFYAIEQDFDTKELFFRNIFAIPGGLSSGGLVPMMQVFYHGDGYPVFPVHVAWLEKAFVKVLGGYVAPLLGYRLKYERLEKAS</sequence>
<organism evidence="2 3">
    <name type="scientific">Lentinula aciculospora</name>
    <dbReference type="NCBI Taxonomy" id="153920"/>
    <lineage>
        <taxon>Eukaryota</taxon>
        <taxon>Fungi</taxon>
        <taxon>Dikarya</taxon>
        <taxon>Basidiomycota</taxon>
        <taxon>Agaricomycotina</taxon>
        <taxon>Agaricomycetes</taxon>
        <taxon>Agaricomycetidae</taxon>
        <taxon>Agaricales</taxon>
        <taxon>Marasmiineae</taxon>
        <taxon>Omphalotaceae</taxon>
        <taxon>Lentinula</taxon>
    </lineage>
</organism>
<keyword evidence="3" id="KW-1185">Reference proteome</keyword>
<gene>
    <name evidence="2" type="ORF">J3R30DRAFT_3406194</name>
</gene>
<proteinExistence type="predicted"/>
<protein>
    <recommendedName>
        <fullName evidence="1">Cupin type-2 domain-containing protein</fullName>
    </recommendedName>
</protein>
<dbReference type="EMBL" id="JAOTPV010000015">
    <property type="protein sequence ID" value="KAJ4475030.1"/>
    <property type="molecule type" value="Genomic_DNA"/>
</dbReference>
<dbReference type="InterPro" id="IPR014710">
    <property type="entry name" value="RmlC-like_jellyroll"/>
</dbReference>
<reference evidence="2" key="1">
    <citation type="submission" date="2022-08" db="EMBL/GenBank/DDBJ databases">
        <title>A Global Phylogenomic Analysis of the Shiitake Genus Lentinula.</title>
        <authorList>
            <consortium name="DOE Joint Genome Institute"/>
            <person name="Sierra-Patev S."/>
            <person name="Min B."/>
            <person name="Naranjo-Ortiz M."/>
            <person name="Looney B."/>
            <person name="Konkel Z."/>
            <person name="Slot J.C."/>
            <person name="Sakamoto Y."/>
            <person name="Steenwyk J.L."/>
            <person name="Rokas A."/>
            <person name="Carro J."/>
            <person name="Camarero S."/>
            <person name="Ferreira P."/>
            <person name="Molpeceres G."/>
            <person name="Ruiz-Duenas F.J."/>
            <person name="Serrano A."/>
            <person name="Henrissat B."/>
            <person name="Drula E."/>
            <person name="Hughes K.W."/>
            <person name="Mata J.L."/>
            <person name="Ishikawa N.K."/>
            <person name="Vargas-Isla R."/>
            <person name="Ushijima S."/>
            <person name="Smith C.A."/>
            <person name="Ahrendt S."/>
            <person name="Andreopoulos W."/>
            <person name="He G."/>
            <person name="Labutti K."/>
            <person name="Lipzen A."/>
            <person name="Ng V."/>
            <person name="Riley R."/>
            <person name="Sandor L."/>
            <person name="Barry K."/>
            <person name="Martinez A.T."/>
            <person name="Xiao Y."/>
            <person name="Gibbons J.G."/>
            <person name="Terashima K."/>
            <person name="Grigoriev I.V."/>
            <person name="Hibbett D.S."/>
        </authorList>
    </citation>
    <scope>NUCLEOTIDE SEQUENCE</scope>
    <source>
        <strain evidence="2">JLM2183</strain>
    </source>
</reference>
<dbReference type="Gene3D" id="2.60.120.10">
    <property type="entry name" value="Jelly Rolls"/>
    <property type="match status" value="1"/>
</dbReference>
<evidence type="ECO:0000313" key="2">
    <source>
        <dbReference type="EMBL" id="KAJ4475030.1"/>
    </source>
</evidence>
<feature type="domain" description="Cupin type-2" evidence="1">
    <location>
        <begin position="40"/>
        <end position="97"/>
    </location>
</feature>
<dbReference type="InterPro" id="IPR013096">
    <property type="entry name" value="Cupin_2"/>
</dbReference>
<accession>A0A9W9A6Y0</accession>
<evidence type="ECO:0000313" key="3">
    <source>
        <dbReference type="Proteomes" id="UP001150266"/>
    </source>
</evidence>
<comment type="caution">
    <text evidence="2">The sequence shown here is derived from an EMBL/GenBank/DDBJ whole genome shotgun (WGS) entry which is preliminary data.</text>
</comment>
<evidence type="ECO:0000259" key="1">
    <source>
        <dbReference type="Pfam" id="PF07883"/>
    </source>
</evidence>